<protein>
    <recommendedName>
        <fullName evidence="11">ER transporter 6TM N-terminal domain-containing protein</fullName>
    </recommendedName>
</protein>
<dbReference type="AlphaFoldDB" id="A0A2I2G6B8"/>
<evidence type="ECO:0008006" key="11">
    <source>
        <dbReference type="Google" id="ProtNLM"/>
    </source>
</evidence>
<dbReference type="InterPro" id="IPR049453">
    <property type="entry name" value="Memb_transporter_dom"/>
</dbReference>
<keyword evidence="3 5" id="KW-1133">Transmembrane helix</keyword>
<keyword evidence="10" id="KW-1185">Reference proteome</keyword>
<organism evidence="9 10">
    <name type="scientific">Aspergillus steynii IBT 23096</name>
    <dbReference type="NCBI Taxonomy" id="1392250"/>
    <lineage>
        <taxon>Eukaryota</taxon>
        <taxon>Fungi</taxon>
        <taxon>Dikarya</taxon>
        <taxon>Ascomycota</taxon>
        <taxon>Pezizomycotina</taxon>
        <taxon>Eurotiomycetes</taxon>
        <taxon>Eurotiomycetidae</taxon>
        <taxon>Eurotiales</taxon>
        <taxon>Aspergillaceae</taxon>
        <taxon>Aspergillus</taxon>
        <taxon>Aspergillus subgen. Circumdati</taxon>
    </lineage>
</organism>
<evidence type="ECO:0000259" key="8">
    <source>
        <dbReference type="Pfam" id="PF13515"/>
    </source>
</evidence>
<dbReference type="Proteomes" id="UP000234275">
    <property type="component" value="Unassembled WGS sequence"/>
</dbReference>
<dbReference type="OrthoDB" id="2274698at2759"/>
<comment type="subcellular location">
    <subcellularLocation>
        <location evidence="1">Membrane</location>
        <topology evidence="1">Multi-pass membrane protein</topology>
    </subcellularLocation>
</comment>
<feature type="transmembrane region" description="Helical" evidence="5">
    <location>
        <begin position="756"/>
        <end position="773"/>
    </location>
</feature>
<evidence type="ECO:0000313" key="10">
    <source>
        <dbReference type="Proteomes" id="UP000234275"/>
    </source>
</evidence>
<accession>A0A2I2G6B8</accession>
<evidence type="ECO:0000256" key="4">
    <source>
        <dbReference type="ARBA" id="ARBA00023136"/>
    </source>
</evidence>
<dbReference type="Pfam" id="PF10337">
    <property type="entry name" value="ArAE_2_N"/>
    <property type="match status" value="1"/>
</dbReference>
<dbReference type="RefSeq" id="XP_024703728.1">
    <property type="nucleotide sequence ID" value="XM_024852352.1"/>
</dbReference>
<feature type="transmembrane region" description="Helical" evidence="5">
    <location>
        <begin position="164"/>
        <end position="181"/>
    </location>
</feature>
<feature type="transmembrane region" description="Helical" evidence="5">
    <location>
        <begin position="691"/>
        <end position="709"/>
    </location>
</feature>
<keyword evidence="2 5" id="KW-0812">Transmembrane</keyword>
<feature type="transmembrane region" description="Helical" evidence="5">
    <location>
        <begin position="90"/>
        <end position="112"/>
    </location>
</feature>
<feature type="domain" description="Putative ER transporter 6TM N-terminal" evidence="7">
    <location>
        <begin position="31"/>
        <end position="471"/>
    </location>
</feature>
<evidence type="ECO:0000256" key="3">
    <source>
        <dbReference type="ARBA" id="ARBA00022989"/>
    </source>
</evidence>
<evidence type="ECO:0000256" key="2">
    <source>
        <dbReference type="ARBA" id="ARBA00022692"/>
    </source>
</evidence>
<dbReference type="PANTHER" id="PTHR37994:SF3">
    <property type="entry name" value="ER TRANSPORTER 6TM N-TERMINAL DOMAIN-CONTAINING PROTEIN"/>
    <property type="match status" value="1"/>
</dbReference>
<evidence type="ECO:0000256" key="1">
    <source>
        <dbReference type="ARBA" id="ARBA00004141"/>
    </source>
</evidence>
<dbReference type="GO" id="GO:0016020">
    <property type="term" value="C:membrane"/>
    <property type="evidence" value="ECO:0007669"/>
    <property type="project" value="UniProtKB-SubCell"/>
</dbReference>
<feature type="domain" description="DUF2421" evidence="6">
    <location>
        <begin position="773"/>
        <end position="982"/>
    </location>
</feature>
<dbReference type="VEuPathDB" id="FungiDB:P170DRAFT_465789"/>
<dbReference type="EMBL" id="MSFO01000005">
    <property type="protein sequence ID" value="PLB48426.1"/>
    <property type="molecule type" value="Genomic_DNA"/>
</dbReference>
<feature type="transmembrane region" description="Helical" evidence="5">
    <location>
        <begin position="223"/>
        <end position="242"/>
    </location>
</feature>
<dbReference type="STRING" id="1392250.A0A2I2G6B8"/>
<reference evidence="9 10" key="1">
    <citation type="submission" date="2016-12" db="EMBL/GenBank/DDBJ databases">
        <title>The genomes of Aspergillus section Nigri reveals drivers in fungal speciation.</title>
        <authorList>
            <consortium name="DOE Joint Genome Institute"/>
            <person name="Vesth T.C."/>
            <person name="Nybo J."/>
            <person name="Theobald S."/>
            <person name="Brandl J."/>
            <person name="Frisvad J.C."/>
            <person name="Nielsen K.F."/>
            <person name="Lyhne E.K."/>
            <person name="Kogle M.E."/>
            <person name="Kuo A."/>
            <person name="Riley R."/>
            <person name="Clum A."/>
            <person name="Nolan M."/>
            <person name="Lipzen A."/>
            <person name="Salamov A."/>
            <person name="Henrissat B."/>
            <person name="Wiebenga A."/>
            <person name="De Vries R.P."/>
            <person name="Grigoriev I.V."/>
            <person name="Mortensen U.H."/>
            <person name="Andersen M.R."/>
            <person name="Baker S.E."/>
        </authorList>
    </citation>
    <scope>NUCLEOTIDE SEQUENCE [LARGE SCALE GENOMIC DNA]</scope>
    <source>
        <strain evidence="9 10">IBT 23096</strain>
    </source>
</reference>
<keyword evidence="4 5" id="KW-0472">Membrane</keyword>
<proteinExistence type="predicted"/>
<dbReference type="Pfam" id="PF10334">
    <property type="entry name" value="BRE4"/>
    <property type="match status" value="1"/>
</dbReference>
<feature type="transmembrane region" description="Helical" evidence="5">
    <location>
        <begin position="609"/>
        <end position="627"/>
    </location>
</feature>
<feature type="transmembrane region" description="Helical" evidence="5">
    <location>
        <begin position="715"/>
        <end position="735"/>
    </location>
</feature>
<feature type="transmembrane region" description="Helical" evidence="5">
    <location>
        <begin position="51"/>
        <end position="83"/>
    </location>
</feature>
<feature type="domain" description="Integral membrane bound transporter" evidence="8">
    <location>
        <begin position="633"/>
        <end position="768"/>
    </location>
</feature>
<name>A0A2I2G6B8_9EURO</name>
<comment type="caution">
    <text evidence="9">The sequence shown here is derived from an EMBL/GenBank/DDBJ whole genome shotgun (WGS) entry which is preliminary data.</text>
</comment>
<evidence type="ECO:0000259" key="6">
    <source>
        <dbReference type="Pfam" id="PF10334"/>
    </source>
</evidence>
<dbReference type="GeneID" id="36560050"/>
<feature type="transmembrane region" description="Helical" evidence="5">
    <location>
        <begin position="661"/>
        <end position="679"/>
    </location>
</feature>
<evidence type="ECO:0000259" key="7">
    <source>
        <dbReference type="Pfam" id="PF10337"/>
    </source>
</evidence>
<sequence length="989" mass="108950">MTDSNNSTPTGDEGPLKSLQQTVLTGKKRRLPPFLDHFNARDLKILCRCWIAAWVACLLFLITPSLTSLGTATFFACLVLLMLPPSSVVFIYLLGALSLYLGICLAWVWGVITTKAALAARPAADTQAQLMALQQTAQQRANATGEPVASVAQVLVYDGHMLDARVTAVTYCLICTFIYFMARLRASNPKATFTAIFAIIISDLFLLFTPLLPSFSGTLPLTLAKPAGVGIGLGFACSVLFFPQSTSRIVLDSMGDIIELLTHPLAFTMATLGQRNPDLDVEQLRKTQASIIGEYRKMEPALAFLPLDFSIGCWGAQNVGTFKEPLRQAVVAILSVLEFHINQLSGRARAKEVLLKYVDQIESEKAETKGSREVGRHQLSQMARLLDGLRNSESDSIPDETLQALIGSASEAIEATVVALGASRDCVRMANRQTWYWRPSHEDRARLSEQSQRALEDIRAMRSTFIKNTTEILINEFGPSLDSTLDDAAHGHRVRGIVFAMVFEELLSTAMDRAETLLAQVLDNFQNSQSTRVWWPMSLKSFGSWLAGKGNKAPAMTQAADDDPDQQADQTKLVQEKLRISRGYRTKRRGFVSRAILGTYHWFTSNEGLYALRTVVVTIALGIISALPSTAGFYYREKGMWALIMAQTGLVPYMADFTFSVIARVAGTVIGGVLGLLAWYIGSGIGPGNPYGLAAIFGVMLFIFLWARLYLPPNLLQGGIMGGATFLLVVAYSFNDTHTPTYGNPGVGYTVFWRRLLLVLIGIGAGTIVQLFPHPPSAAKHISKTLSTTIRTISDHYALVLSCWGQDHQTDGQILAGPISLRMAESLVMLDGPIQLLRYEFSSSRFDSSSMEQVKRLCHGLNRNVGRLLALSASLPREYRDRLAQLTGLLDHRCIGEVMAVLSVCEQALKTGDAPPELLPTPLVRRSMEYWRAHSLDLILSPEMLRDENYRRYCVGISAYVKFLDTVDQLVLVIKGVLGESHLVDWEEV</sequence>
<evidence type="ECO:0000256" key="5">
    <source>
        <dbReference type="SAM" id="Phobius"/>
    </source>
</evidence>
<dbReference type="PANTHER" id="PTHR37994">
    <property type="entry name" value="ARAE_2_N DOMAIN-CONTAINING PROTEIN-RELATED"/>
    <property type="match status" value="1"/>
</dbReference>
<evidence type="ECO:0000313" key="9">
    <source>
        <dbReference type="EMBL" id="PLB48426.1"/>
    </source>
</evidence>
<feature type="transmembrane region" description="Helical" evidence="5">
    <location>
        <begin position="193"/>
        <end position="211"/>
    </location>
</feature>
<dbReference type="Pfam" id="PF13515">
    <property type="entry name" value="FUSC_2"/>
    <property type="match status" value="1"/>
</dbReference>
<gene>
    <name evidence="9" type="ORF">P170DRAFT_465789</name>
</gene>
<dbReference type="InterPro" id="IPR018823">
    <property type="entry name" value="ArAE_2_N"/>
</dbReference>
<dbReference type="InterPro" id="IPR018820">
    <property type="entry name" value="BRE4-related_DUF2421"/>
</dbReference>